<keyword evidence="3" id="KW-1185">Reference proteome</keyword>
<dbReference type="Proteomes" id="UP001141253">
    <property type="component" value="Chromosome 9"/>
</dbReference>
<dbReference type="PANTHER" id="PTHR33734">
    <property type="entry name" value="LYSM DOMAIN-CONTAINING GPI-ANCHORED PROTEIN 2"/>
    <property type="match status" value="1"/>
</dbReference>
<comment type="caution">
    <text evidence="2">The sequence shown here is derived from an EMBL/GenBank/DDBJ whole genome shotgun (WGS) entry which is preliminary data.</text>
</comment>
<evidence type="ECO:0000256" key="1">
    <source>
        <dbReference type="SAM" id="SignalP"/>
    </source>
</evidence>
<evidence type="ECO:0000313" key="2">
    <source>
        <dbReference type="EMBL" id="KAJ6386162.1"/>
    </source>
</evidence>
<evidence type="ECO:0000313" key="3">
    <source>
        <dbReference type="Proteomes" id="UP001141253"/>
    </source>
</evidence>
<gene>
    <name evidence="2" type="ORF">OIU77_029180</name>
</gene>
<name>A0ABQ9BK47_9ROSI</name>
<feature type="signal peptide" evidence="1">
    <location>
        <begin position="1"/>
        <end position="24"/>
    </location>
</feature>
<organism evidence="2 3">
    <name type="scientific">Salix suchowensis</name>
    <dbReference type="NCBI Taxonomy" id="1278906"/>
    <lineage>
        <taxon>Eukaryota</taxon>
        <taxon>Viridiplantae</taxon>
        <taxon>Streptophyta</taxon>
        <taxon>Embryophyta</taxon>
        <taxon>Tracheophyta</taxon>
        <taxon>Spermatophyta</taxon>
        <taxon>Magnoliopsida</taxon>
        <taxon>eudicotyledons</taxon>
        <taxon>Gunneridae</taxon>
        <taxon>Pentapetalae</taxon>
        <taxon>rosids</taxon>
        <taxon>fabids</taxon>
        <taxon>Malpighiales</taxon>
        <taxon>Salicaceae</taxon>
        <taxon>Saliceae</taxon>
        <taxon>Salix</taxon>
    </lineage>
</organism>
<reference evidence="2" key="2">
    <citation type="journal article" date="2023" name="Int. J. Mol. Sci.">
        <title>De Novo Assembly and Annotation of 11 Diverse Shrub Willow (Salix) Genomes Reveals Novel Gene Organization in Sex-Linked Regions.</title>
        <authorList>
            <person name="Hyden B."/>
            <person name="Feng K."/>
            <person name="Yates T.B."/>
            <person name="Jawdy S."/>
            <person name="Cereghino C."/>
            <person name="Smart L.B."/>
            <person name="Muchero W."/>
        </authorList>
    </citation>
    <scope>NUCLEOTIDE SEQUENCE</scope>
    <source>
        <tissue evidence="2">Shoot tip</tissue>
    </source>
</reference>
<keyword evidence="1" id="KW-0732">Signal</keyword>
<feature type="chain" id="PRO_5045711326" evidence="1">
    <location>
        <begin position="25"/>
        <end position="114"/>
    </location>
</feature>
<accession>A0ABQ9BK47</accession>
<dbReference type="EMBL" id="JAPFFI010000008">
    <property type="protein sequence ID" value="KAJ6386162.1"/>
    <property type="molecule type" value="Genomic_DNA"/>
</dbReference>
<dbReference type="PANTHER" id="PTHR33734:SF11">
    <property type="entry name" value="LYSM DOMAIN-CONTAINING GPI-ANCHORED PROTEIN 2"/>
    <property type="match status" value="1"/>
</dbReference>
<reference evidence="2" key="1">
    <citation type="submission" date="2022-10" db="EMBL/GenBank/DDBJ databases">
        <authorList>
            <person name="Hyden B.L."/>
            <person name="Feng K."/>
            <person name="Yates T."/>
            <person name="Jawdy S."/>
            <person name="Smart L.B."/>
            <person name="Muchero W."/>
        </authorList>
    </citation>
    <scope>NUCLEOTIDE SEQUENCE</scope>
    <source>
        <tissue evidence="2">Shoot tip</tissue>
    </source>
</reference>
<sequence>MGFHLSPLLLTLLLFSTTPTKSSSQTFKCNSSSTCRSLIDYISPNTTTLSSIKNLRSILGANTFPPSTPPNFTIPAKLHIKIPFTCLCINNTGLSNKQPIYTVQKDDGPYHIAA</sequence>
<proteinExistence type="predicted"/>
<protein>
    <submittedName>
        <fullName evidence="2">Uncharacterized protein</fullName>
    </submittedName>
</protein>